<accession>A0AAD9US29</accession>
<reference evidence="1" key="1">
    <citation type="journal article" date="2023" name="G3 (Bethesda)">
        <title>Whole genome assembly and annotation of the endangered Caribbean coral Acropora cervicornis.</title>
        <authorList>
            <person name="Selwyn J.D."/>
            <person name="Vollmer S.V."/>
        </authorList>
    </citation>
    <scope>NUCLEOTIDE SEQUENCE</scope>
    <source>
        <strain evidence="1">K2</strain>
    </source>
</reference>
<name>A0AAD9US29_ACRCE</name>
<keyword evidence="2" id="KW-1185">Reference proteome</keyword>
<dbReference type="AlphaFoldDB" id="A0AAD9US29"/>
<evidence type="ECO:0000313" key="1">
    <source>
        <dbReference type="EMBL" id="KAK2547803.1"/>
    </source>
</evidence>
<reference evidence="1" key="2">
    <citation type="journal article" date="2023" name="Science">
        <title>Genomic signatures of disease resistance in endangered staghorn corals.</title>
        <authorList>
            <person name="Vollmer S.V."/>
            <person name="Selwyn J.D."/>
            <person name="Despard B.A."/>
            <person name="Roesel C.L."/>
        </authorList>
    </citation>
    <scope>NUCLEOTIDE SEQUENCE</scope>
    <source>
        <strain evidence="1">K2</strain>
    </source>
</reference>
<sequence>MIKSTYDIESNFSWMGITKAYDATTVQLSSAFGLQTEGLIVPVLVVSGHFPIPRGISNLSTFCMMSVHFAL</sequence>
<gene>
    <name evidence="1" type="ORF">P5673_032141</name>
</gene>
<comment type="caution">
    <text evidence="1">The sequence shown here is derived from an EMBL/GenBank/DDBJ whole genome shotgun (WGS) entry which is preliminary data.</text>
</comment>
<organism evidence="1 2">
    <name type="scientific">Acropora cervicornis</name>
    <name type="common">Staghorn coral</name>
    <dbReference type="NCBI Taxonomy" id="6130"/>
    <lineage>
        <taxon>Eukaryota</taxon>
        <taxon>Metazoa</taxon>
        <taxon>Cnidaria</taxon>
        <taxon>Anthozoa</taxon>
        <taxon>Hexacorallia</taxon>
        <taxon>Scleractinia</taxon>
        <taxon>Astrocoeniina</taxon>
        <taxon>Acroporidae</taxon>
        <taxon>Acropora</taxon>
    </lineage>
</organism>
<protein>
    <submittedName>
        <fullName evidence="1">Uncharacterized protein</fullName>
    </submittedName>
</protein>
<proteinExistence type="predicted"/>
<dbReference type="EMBL" id="JARQWQ010000167">
    <property type="protein sequence ID" value="KAK2547803.1"/>
    <property type="molecule type" value="Genomic_DNA"/>
</dbReference>
<evidence type="ECO:0000313" key="2">
    <source>
        <dbReference type="Proteomes" id="UP001249851"/>
    </source>
</evidence>
<dbReference type="Proteomes" id="UP001249851">
    <property type="component" value="Unassembled WGS sequence"/>
</dbReference>